<keyword evidence="3" id="KW-1185">Reference proteome</keyword>
<evidence type="ECO:0000259" key="1">
    <source>
        <dbReference type="PROSITE" id="PS50011"/>
    </source>
</evidence>
<gene>
    <name evidence="2" type="ORF">SPRG_11766</name>
</gene>
<reference evidence="2 3" key="1">
    <citation type="journal article" date="2013" name="PLoS Genet.">
        <title>Distinctive expansion of potential virulence genes in the genome of the oomycete fish pathogen Saprolegnia parasitica.</title>
        <authorList>
            <person name="Jiang R.H."/>
            <person name="de Bruijn I."/>
            <person name="Haas B.J."/>
            <person name="Belmonte R."/>
            <person name="Lobach L."/>
            <person name="Christie J."/>
            <person name="van den Ackerveken G."/>
            <person name="Bottin A."/>
            <person name="Bulone V."/>
            <person name="Diaz-Moreno S.M."/>
            <person name="Dumas B."/>
            <person name="Fan L."/>
            <person name="Gaulin E."/>
            <person name="Govers F."/>
            <person name="Grenville-Briggs L.J."/>
            <person name="Horner N.R."/>
            <person name="Levin J.Z."/>
            <person name="Mammella M."/>
            <person name="Meijer H.J."/>
            <person name="Morris P."/>
            <person name="Nusbaum C."/>
            <person name="Oome S."/>
            <person name="Phillips A.J."/>
            <person name="van Rooyen D."/>
            <person name="Rzeszutek E."/>
            <person name="Saraiva M."/>
            <person name="Secombes C.J."/>
            <person name="Seidl M.F."/>
            <person name="Snel B."/>
            <person name="Stassen J.H."/>
            <person name="Sykes S."/>
            <person name="Tripathy S."/>
            <person name="van den Berg H."/>
            <person name="Vega-Arreguin J.C."/>
            <person name="Wawra S."/>
            <person name="Young S.K."/>
            <person name="Zeng Q."/>
            <person name="Dieguez-Uribeondo J."/>
            <person name="Russ C."/>
            <person name="Tyler B.M."/>
            <person name="van West P."/>
        </authorList>
    </citation>
    <scope>NUCLEOTIDE SEQUENCE [LARGE SCALE GENOMIC DNA]</scope>
    <source>
        <strain evidence="2 3">CBS 223.65</strain>
    </source>
</reference>
<dbReference type="GO" id="GO:0004674">
    <property type="term" value="F:protein serine/threonine kinase activity"/>
    <property type="evidence" value="ECO:0007669"/>
    <property type="project" value="TreeGrafter"/>
</dbReference>
<dbReference type="RefSeq" id="XP_012206359.1">
    <property type="nucleotide sequence ID" value="XM_012350969.1"/>
</dbReference>
<dbReference type="GeneID" id="24133784"/>
<dbReference type="SUPFAM" id="SSF56112">
    <property type="entry name" value="Protein kinase-like (PK-like)"/>
    <property type="match status" value="1"/>
</dbReference>
<dbReference type="OrthoDB" id="26722at2759"/>
<evidence type="ECO:0000313" key="2">
    <source>
        <dbReference type="EMBL" id="KDO22922.1"/>
    </source>
</evidence>
<feature type="domain" description="Protein kinase" evidence="1">
    <location>
        <begin position="7"/>
        <end position="282"/>
    </location>
</feature>
<dbReference type="InterPro" id="IPR051681">
    <property type="entry name" value="Ser/Thr_Kinases-Pseudokinases"/>
</dbReference>
<dbReference type="KEGG" id="spar:SPRG_11766"/>
<dbReference type="AlphaFoldDB" id="A0A067C7X9"/>
<dbReference type="InterPro" id="IPR000719">
    <property type="entry name" value="Prot_kinase_dom"/>
</dbReference>
<dbReference type="PANTHER" id="PTHR44329">
    <property type="entry name" value="SERINE/THREONINE-PROTEIN KINASE TNNI3K-RELATED"/>
    <property type="match status" value="1"/>
</dbReference>
<dbReference type="InterPro" id="IPR001245">
    <property type="entry name" value="Ser-Thr/Tyr_kinase_cat_dom"/>
</dbReference>
<dbReference type="PROSITE" id="PS50011">
    <property type="entry name" value="PROTEIN_KINASE_DOM"/>
    <property type="match status" value="1"/>
</dbReference>
<sequence>MATADELVLEREIFGGPAVTVNKATYGGKIVVTKSPKLPVPRVAKCFMQEIDTMRTHTSPYLQPLLAVLDNGSRQPHVVLPQVHLYSPTMVMEYMELGDLHNYLQRKQCGMPVAMELSTIEVALVLALALADLHRRNVIHRDVKSFNIFLSRTHYVRLGDLGSARAHDPTQVMTSNAGTTNWIAPEVLRVPGREGQGRMYTTAADIYSFGVVLTELETGELPYHDVVDSERSSILTKVLAGQLHPKMSATCPLWLQTLANQCMAFDPTKRPTADAIVQELLLHRHDDAPARTDGVLAPSPNTSAAA</sequence>
<dbReference type="PROSITE" id="PS00108">
    <property type="entry name" value="PROTEIN_KINASE_ST"/>
    <property type="match status" value="1"/>
</dbReference>
<accession>A0A067C7X9</accession>
<dbReference type="VEuPathDB" id="FungiDB:SPRG_11766"/>
<dbReference type="InterPro" id="IPR011009">
    <property type="entry name" value="Kinase-like_dom_sf"/>
</dbReference>
<keyword evidence="2" id="KW-0418">Kinase</keyword>
<dbReference type="PRINTS" id="PR00109">
    <property type="entry name" value="TYRKINASE"/>
</dbReference>
<dbReference type="InterPro" id="IPR008271">
    <property type="entry name" value="Ser/Thr_kinase_AS"/>
</dbReference>
<proteinExistence type="predicted"/>
<organism evidence="2 3">
    <name type="scientific">Saprolegnia parasitica (strain CBS 223.65)</name>
    <dbReference type="NCBI Taxonomy" id="695850"/>
    <lineage>
        <taxon>Eukaryota</taxon>
        <taxon>Sar</taxon>
        <taxon>Stramenopiles</taxon>
        <taxon>Oomycota</taxon>
        <taxon>Saprolegniomycetes</taxon>
        <taxon>Saprolegniales</taxon>
        <taxon>Saprolegniaceae</taxon>
        <taxon>Saprolegnia</taxon>
    </lineage>
</organism>
<dbReference type="Pfam" id="PF00069">
    <property type="entry name" value="Pkinase"/>
    <property type="match status" value="1"/>
</dbReference>
<evidence type="ECO:0000313" key="3">
    <source>
        <dbReference type="Proteomes" id="UP000030745"/>
    </source>
</evidence>
<dbReference type="Gene3D" id="1.10.510.10">
    <property type="entry name" value="Transferase(Phosphotransferase) domain 1"/>
    <property type="match status" value="1"/>
</dbReference>
<dbReference type="STRING" id="695850.A0A067C7X9"/>
<dbReference type="SMART" id="SM00220">
    <property type="entry name" value="S_TKc"/>
    <property type="match status" value="1"/>
</dbReference>
<protein>
    <submittedName>
        <fullName evidence="2">TKL protein kinase</fullName>
    </submittedName>
</protein>
<name>A0A067C7X9_SAPPC</name>
<dbReference type="GO" id="GO:0005524">
    <property type="term" value="F:ATP binding"/>
    <property type="evidence" value="ECO:0007669"/>
    <property type="project" value="InterPro"/>
</dbReference>
<dbReference type="Proteomes" id="UP000030745">
    <property type="component" value="Unassembled WGS sequence"/>
</dbReference>
<dbReference type="PANTHER" id="PTHR44329:SF214">
    <property type="entry name" value="PROTEIN KINASE DOMAIN-CONTAINING PROTEIN"/>
    <property type="match status" value="1"/>
</dbReference>
<keyword evidence="2" id="KW-0808">Transferase</keyword>
<dbReference type="EMBL" id="KK583260">
    <property type="protein sequence ID" value="KDO22922.1"/>
    <property type="molecule type" value="Genomic_DNA"/>
</dbReference>